<dbReference type="Proteomes" id="UP000198397">
    <property type="component" value="Unassembled WGS sequence"/>
</dbReference>
<dbReference type="PANTHER" id="PTHR39186:SF1">
    <property type="entry name" value="DUF2071 DOMAIN-CONTAINING PROTEIN"/>
    <property type="match status" value="1"/>
</dbReference>
<dbReference type="InterPro" id="IPR023375">
    <property type="entry name" value="ADC_dom_sf"/>
</dbReference>
<proteinExistence type="predicted"/>
<organism evidence="1 2">
    <name type="scientific">Halorubrum vacuolatum</name>
    <name type="common">Natronobacterium vacuolatum</name>
    <dbReference type="NCBI Taxonomy" id="63740"/>
    <lineage>
        <taxon>Archaea</taxon>
        <taxon>Methanobacteriati</taxon>
        <taxon>Methanobacteriota</taxon>
        <taxon>Stenosarchaea group</taxon>
        <taxon>Halobacteria</taxon>
        <taxon>Halobacteriales</taxon>
        <taxon>Haloferacaceae</taxon>
        <taxon>Halorubrum</taxon>
    </lineage>
</organism>
<evidence type="ECO:0000313" key="2">
    <source>
        <dbReference type="Proteomes" id="UP000198397"/>
    </source>
</evidence>
<dbReference type="OrthoDB" id="233478at2157"/>
<dbReference type="PANTHER" id="PTHR39186">
    <property type="entry name" value="DUF2071 FAMILY PROTEIN"/>
    <property type="match status" value="1"/>
</dbReference>
<dbReference type="Gene3D" id="2.40.400.10">
    <property type="entry name" value="Acetoacetate decarboxylase-like"/>
    <property type="match status" value="1"/>
</dbReference>
<accession>A0A238W604</accession>
<protein>
    <recommendedName>
        <fullName evidence="3">Acetoacetate decarboxylase (ADC)</fullName>
    </recommendedName>
</protein>
<evidence type="ECO:0000313" key="1">
    <source>
        <dbReference type="EMBL" id="SNR41982.1"/>
    </source>
</evidence>
<dbReference type="AlphaFoldDB" id="A0A238W604"/>
<reference evidence="1 2" key="1">
    <citation type="submission" date="2017-06" db="EMBL/GenBank/DDBJ databases">
        <authorList>
            <person name="Kim H.J."/>
            <person name="Triplett B.A."/>
        </authorList>
    </citation>
    <scope>NUCLEOTIDE SEQUENCE [LARGE SCALE GENOMIC DNA]</scope>
    <source>
        <strain evidence="1 2">DSM 8800</strain>
    </source>
</reference>
<evidence type="ECO:0008006" key="3">
    <source>
        <dbReference type="Google" id="ProtNLM"/>
    </source>
</evidence>
<dbReference type="RefSeq" id="WP_089384432.1">
    <property type="nucleotide sequence ID" value="NZ_FZNQ01000005.1"/>
</dbReference>
<gene>
    <name evidence="1" type="ORF">SAMN06264855_105157</name>
</gene>
<sequence length="247" mass="27510">MFGRRWLEMTWRDGLFAHWAVDPAVVAETLPDRLSVATYDGDAYLGVVAFVMDDIRPRGIPRGLSFPELNLRTYVEGPDGPGVYFYNLDADDPIGVAVARRLFALPYYRAEMRVRRTEQPEGATDAGGPRIDFLSHRIHRGVPPAGFDATYEPRGPSRTAEPGSLEAFLVENYRFYADGDRLYKGEIGHEPWRLRDASATIRRNGLFEANGFDAPADGGTVENGPTADPHLLCADPIDVTADRLRRV</sequence>
<dbReference type="Pfam" id="PF09844">
    <property type="entry name" value="DUF2071"/>
    <property type="match status" value="1"/>
</dbReference>
<name>A0A238W604_HALVU</name>
<dbReference type="SUPFAM" id="SSF160104">
    <property type="entry name" value="Acetoacetate decarboxylase-like"/>
    <property type="match status" value="1"/>
</dbReference>
<dbReference type="EMBL" id="FZNQ01000005">
    <property type="protein sequence ID" value="SNR41982.1"/>
    <property type="molecule type" value="Genomic_DNA"/>
</dbReference>
<keyword evidence="2" id="KW-1185">Reference proteome</keyword>
<dbReference type="InterPro" id="IPR018644">
    <property type="entry name" value="DUF2071"/>
</dbReference>